<name>A0A2N3YKY4_9MICO</name>
<dbReference type="OrthoDB" id="5051269at2"/>
<evidence type="ECO:0000313" key="2">
    <source>
        <dbReference type="Proteomes" id="UP000233781"/>
    </source>
</evidence>
<keyword evidence="2" id="KW-1185">Reference proteome</keyword>
<proteinExistence type="predicted"/>
<evidence type="ECO:0000313" key="1">
    <source>
        <dbReference type="EMBL" id="PKW27521.1"/>
    </source>
</evidence>
<dbReference type="AlphaFoldDB" id="A0A2N3YKY4"/>
<evidence type="ECO:0008006" key="3">
    <source>
        <dbReference type="Google" id="ProtNLM"/>
    </source>
</evidence>
<dbReference type="Proteomes" id="UP000233781">
    <property type="component" value="Unassembled WGS sequence"/>
</dbReference>
<comment type="caution">
    <text evidence="1">The sequence shown here is derived from an EMBL/GenBank/DDBJ whole genome shotgun (WGS) entry which is preliminary data.</text>
</comment>
<accession>A0A2N3YKY4</accession>
<reference evidence="1 2" key="1">
    <citation type="submission" date="2017-12" db="EMBL/GenBank/DDBJ databases">
        <title>Sequencing the genomes of 1000 Actinobacteria strains.</title>
        <authorList>
            <person name="Klenk H.-P."/>
        </authorList>
    </citation>
    <scope>NUCLEOTIDE SEQUENCE [LARGE SCALE GENOMIC DNA]</scope>
    <source>
        <strain evidence="1 2">DSM 12806</strain>
    </source>
</reference>
<gene>
    <name evidence="1" type="ORF">ATL31_2367</name>
</gene>
<protein>
    <recommendedName>
        <fullName evidence="3">PucR-like helix-turn-helix protein</fullName>
    </recommendedName>
</protein>
<sequence>MQELVGRLSALDPESGEGLKVIGYFDTLIAASAGADAVLRGAAVLTGAVAGASWPGGGLRVAPDGRRLDPRPDLVAEPGWPARPAADAHVWVERQGPAHANDALVVERCALALSLVRHRHHERTLSPVAVLVDGERPAAEREAMAVRRRLGARVRVVAHPAERAVAGSSVVLATEHGPVRAAVVGPGDPPGDLSGPVGRGTWGGVLHLPRSWAEAQLALRVGRARGGAVDAEELGALLEAADALDRRATPHPDVDALHRLDPRSLEVLDAVVESDSLRQAAATLGMHHSSLASRRGRLAEELGYDPGGPLGGARYRVARVAHLLRVGTPAPPTG</sequence>
<dbReference type="EMBL" id="PJNE01000001">
    <property type="protein sequence ID" value="PKW27521.1"/>
    <property type="molecule type" value="Genomic_DNA"/>
</dbReference>
<dbReference type="Gene3D" id="1.10.10.2840">
    <property type="entry name" value="PucR C-terminal helix-turn-helix domain"/>
    <property type="match status" value="1"/>
</dbReference>
<dbReference type="InterPro" id="IPR042070">
    <property type="entry name" value="PucR_C-HTH_sf"/>
</dbReference>
<organism evidence="1 2">
    <name type="scientific">Phycicoccus duodecadis</name>
    <dbReference type="NCBI Taxonomy" id="173053"/>
    <lineage>
        <taxon>Bacteria</taxon>
        <taxon>Bacillati</taxon>
        <taxon>Actinomycetota</taxon>
        <taxon>Actinomycetes</taxon>
        <taxon>Micrococcales</taxon>
        <taxon>Intrasporangiaceae</taxon>
        <taxon>Phycicoccus</taxon>
    </lineage>
</organism>
<dbReference type="RefSeq" id="WP_101395935.1">
    <property type="nucleotide sequence ID" value="NZ_PJNE01000001.1"/>
</dbReference>